<accession>A0ABM7XE97</accession>
<gene>
    <name evidence="6" type="primary">pks11</name>
    <name evidence="6" type="ORF">AMPC_32460</name>
</gene>
<evidence type="ECO:0000256" key="3">
    <source>
        <dbReference type="ARBA" id="ARBA00023315"/>
    </source>
</evidence>
<dbReference type="EMBL" id="AP025592">
    <property type="protein sequence ID" value="BDG10133.1"/>
    <property type="molecule type" value="Genomic_DNA"/>
</dbReference>
<proteinExistence type="inferred from homology"/>
<evidence type="ECO:0000313" key="6">
    <source>
        <dbReference type="EMBL" id="BDG10133.1"/>
    </source>
</evidence>
<evidence type="ECO:0000256" key="2">
    <source>
        <dbReference type="ARBA" id="ARBA00022679"/>
    </source>
</evidence>
<keyword evidence="7" id="KW-1185">Reference proteome</keyword>
<dbReference type="PIRSF" id="PIRSF000451">
    <property type="entry name" value="PKS_III"/>
    <property type="match status" value="1"/>
</dbReference>
<name>A0ABM7XE97_9BACT</name>
<dbReference type="PANTHER" id="PTHR11877:SF99">
    <property type="entry name" value="1,3,6,8-TETRAHYDROXYNAPHTHALENE SYNTHASE"/>
    <property type="match status" value="1"/>
</dbReference>
<dbReference type="Pfam" id="PF00195">
    <property type="entry name" value="Chal_sti_synt_N"/>
    <property type="match status" value="1"/>
</dbReference>
<feature type="domain" description="Chalcone/stilbene synthase N-terminal" evidence="4">
    <location>
        <begin position="10"/>
        <end position="206"/>
    </location>
</feature>
<dbReference type="Gene3D" id="3.40.47.10">
    <property type="match status" value="2"/>
</dbReference>
<organism evidence="6 7">
    <name type="scientific">Anaeromyxobacter paludicola</name>
    <dbReference type="NCBI Taxonomy" id="2918171"/>
    <lineage>
        <taxon>Bacteria</taxon>
        <taxon>Pseudomonadati</taxon>
        <taxon>Myxococcota</taxon>
        <taxon>Myxococcia</taxon>
        <taxon>Myxococcales</taxon>
        <taxon>Cystobacterineae</taxon>
        <taxon>Anaeromyxobacteraceae</taxon>
        <taxon>Anaeromyxobacter</taxon>
    </lineage>
</organism>
<evidence type="ECO:0000259" key="4">
    <source>
        <dbReference type="Pfam" id="PF00195"/>
    </source>
</evidence>
<evidence type="ECO:0000259" key="5">
    <source>
        <dbReference type="Pfam" id="PF02797"/>
    </source>
</evidence>
<dbReference type="InterPro" id="IPR001099">
    <property type="entry name" value="Chalcone/stilbene_synt_N"/>
</dbReference>
<keyword evidence="2" id="KW-0808">Transferase</keyword>
<dbReference type="InterPro" id="IPR012328">
    <property type="entry name" value="Chalcone/stilbene_synt_C"/>
</dbReference>
<evidence type="ECO:0000256" key="1">
    <source>
        <dbReference type="ARBA" id="ARBA00005531"/>
    </source>
</evidence>
<dbReference type="CDD" id="cd00831">
    <property type="entry name" value="CHS_like"/>
    <property type="match status" value="1"/>
</dbReference>
<feature type="domain" description="Chalcone/stilbene synthase C-terminal" evidence="5">
    <location>
        <begin position="224"/>
        <end position="357"/>
    </location>
</feature>
<dbReference type="Proteomes" id="UP001162734">
    <property type="component" value="Chromosome"/>
</dbReference>
<dbReference type="Pfam" id="PF02797">
    <property type="entry name" value="Chal_sti_synt_C"/>
    <property type="match status" value="1"/>
</dbReference>
<dbReference type="InterPro" id="IPR011141">
    <property type="entry name" value="Polyketide_synthase_type-III"/>
</dbReference>
<dbReference type="InterPro" id="IPR016039">
    <property type="entry name" value="Thiolase-like"/>
</dbReference>
<comment type="similarity">
    <text evidence="1">Belongs to the thiolase-like superfamily. Chalcone/stilbene synthases family.</text>
</comment>
<dbReference type="SUPFAM" id="SSF53901">
    <property type="entry name" value="Thiolase-like"/>
    <property type="match status" value="1"/>
</dbReference>
<evidence type="ECO:0000313" key="7">
    <source>
        <dbReference type="Proteomes" id="UP001162734"/>
    </source>
</evidence>
<protein>
    <submittedName>
        <fullName evidence="6">Alpha-pyrone synthesis polyketide synthase-like Pks11</fullName>
    </submittedName>
</protein>
<reference evidence="7" key="1">
    <citation type="journal article" date="2022" name="Int. J. Syst. Evol. Microbiol.">
        <title>Anaeromyxobacter oryzae sp. nov., Anaeromyxobacter diazotrophicus sp. nov. and Anaeromyxobacter paludicola sp. nov., isolated from paddy soils.</title>
        <authorList>
            <person name="Itoh H."/>
            <person name="Xu Z."/>
            <person name="Mise K."/>
            <person name="Masuda Y."/>
            <person name="Ushijima N."/>
            <person name="Hayakawa C."/>
            <person name="Shiratori Y."/>
            <person name="Senoo K."/>
        </authorList>
    </citation>
    <scope>NUCLEOTIDE SEQUENCE [LARGE SCALE GENOMIC DNA]</scope>
    <source>
        <strain evidence="7">Red630</strain>
    </source>
</reference>
<dbReference type="RefSeq" id="WP_248342527.1">
    <property type="nucleotide sequence ID" value="NZ_AP025592.1"/>
</dbReference>
<sequence>MIASRPPHPVVLSVGRALPEHHVDQETLIAVFRELWSRKHHNAARLEDLHRAVGVGGRHLALPLSEYPPLDTFAKCNDAWLRVAVDLGERAVRDGLARAGLAPADVDQLFFVTVTGIATPSVDARLMNRLGLRPGVRRTPVFGLGCVAGAAVTARAADALRAWPGEVAVMLSVELCSLTLQRDDLSVANLVASGLFGDGAAAVVLAGGERAVGPGPRVLATRSIFYPDSERVMGWDVVEGGFKVVLAASVPQIVREHVGGDVDRFLADAGLTRRQIRHWVAHTGGPKVLEAFETSLELPEGALARSWRSLSEVGNLSSASVLFVLGELLDAGEARPGDLGLLLAMGPGFCAELVLLQW</sequence>
<dbReference type="PANTHER" id="PTHR11877">
    <property type="entry name" value="HYDROXYMETHYLGLUTARYL-COA SYNTHASE"/>
    <property type="match status" value="1"/>
</dbReference>
<keyword evidence="3" id="KW-0012">Acyltransferase</keyword>